<gene>
    <name evidence="5" type="ORF">EVOR1521_LOCUS12350</name>
</gene>
<evidence type="ECO:0000256" key="1">
    <source>
        <dbReference type="ARBA" id="ARBA00022737"/>
    </source>
</evidence>
<accession>A0AA36IFL6</accession>
<dbReference type="AlphaFoldDB" id="A0AA36IFL6"/>
<evidence type="ECO:0000259" key="4">
    <source>
        <dbReference type="Pfam" id="PF16095"/>
    </source>
</evidence>
<keyword evidence="3" id="KW-0472">Membrane</keyword>
<feature type="transmembrane region" description="Helical" evidence="3">
    <location>
        <begin position="15"/>
        <end position="34"/>
    </location>
</feature>
<keyword evidence="1" id="KW-0677">Repeat</keyword>
<evidence type="ECO:0000256" key="3">
    <source>
        <dbReference type="SAM" id="Phobius"/>
    </source>
</evidence>
<dbReference type="Gene3D" id="3.40.50.300">
    <property type="entry name" value="P-loop containing nucleotide triphosphate hydrolases"/>
    <property type="match status" value="1"/>
</dbReference>
<name>A0AA36IFL6_9DINO</name>
<evidence type="ECO:0000313" key="6">
    <source>
        <dbReference type="Proteomes" id="UP001178507"/>
    </source>
</evidence>
<dbReference type="Pfam" id="PF16095">
    <property type="entry name" value="COR-A"/>
    <property type="match status" value="1"/>
</dbReference>
<reference evidence="5" key="1">
    <citation type="submission" date="2023-08" db="EMBL/GenBank/DDBJ databases">
        <authorList>
            <person name="Chen Y."/>
            <person name="Shah S."/>
            <person name="Dougan E. K."/>
            <person name="Thang M."/>
            <person name="Chan C."/>
        </authorList>
    </citation>
    <scope>NUCLEOTIDE SEQUENCE</scope>
</reference>
<organism evidence="5 6">
    <name type="scientific">Effrenium voratum</name>
    <dbReference type="NCBI Taxonomy" id="2562239"/>
    <lineage>
        <taxon>Eukaryota</taxon>
        <taxon>Sar</taxon>
        <taxon>Alveolata</taxon>
        <taxon>Dinophyceae</taxon>
        <taxon>Suessiales</taxon>
        <taxon>Symbiodiniaceae</taxon>
        <taxon>Effrenium</taxon>
    </lineage>
</organism>
<dbReference type="Pfam" id="PF08477">
    <property type="entry name" value="Roc"/>
    <property type="match status" value="1"/>
</dbReference>
<dbReference type="InterPro" id="IPR032171">
    <property type="entry name" value="COR-A"/>
</dbReference>
<proteinExistence type="predicted"/>
<protein>
    <recommendedName>
        <fullName evidence="4">COR domain-containing protein</fullName>
    </recommendedName>
</protein>
<dbReference type="Proteomes" id="UP001178507">
    <property type="component" value="Unassembled WGS sequence"/>
</dbReference>
<dbReference type="InterPro" id="IPR036388">
    <property type="entry name" value="WH-like_DNA-bd_sf"/>
</dbReference>
<keyword evidence="3" id="KW-0812">Transmembrane</keyword>
<keyword evidence="3" id="KW-1133">Transmembrane helix</keyword>
<feature type="region of interest" description="Disordered" evidence="2">
    <location>
        <begin position="495"/>
        <end position="524"/>
    </location>
</feature>
<dbReference type="EMBL" id="CAUJNA010001291">
    <property type="protein sequence ID" value="CAJ1385840.1"/>
    <property type="molecule type" value="Genomic_DNA"/>
</dbReference>
<dbReference type="Gene3D" id="1.10.10.10">
    <property type="entry name" value="Winged helix-like DNA-binding domain superfamily/Winged helix DNA-binding domain"/>
    <property type="match status" value="1"/>
</dbReference>
<dbReference type="InterPro" id="IPR027417">
    <property type="entry name" value="P-loop_NTPase"/>
</dbReference>
<evidence type="ECO:0000313" key="5">
    <source>
        <dbReference type="EMBL" id="CAJ1385840.1"/>
    </source>
</evidence>
<evidence type="ECO:0000256" key="2">
    <source>
        <dbReference type="SAM" id="MobiDB-lite"/>
    </source>
</evidence>
<sequence length="731" mass="82170">MPVVMQTWDFAGQQMYYNMAHVFMTAIGIYVLVLDLSAWSRGDATPMDLTESMDFWLAALLVHAADARLVLVGSHADLLDDSNRKEVYKKIDDYLAKNLQHNRILGNEQDDLLFFPVDNRRCTDSGLRSIQHLRNELSKLALEVAEEMGTIPTRWAHLFHVLEGMEADCISLESCRAMGAELGIGRGELEECLGRFHRLGQLLYFQGSPSVVLKPQWLLDAMAQVVGCPVALRQDPLRARKLKQGGLTEELLQVLWQDEKFRGHQPVLQAFLEHFDLLVPGEKGWLVPNLLPLRPQQSDCNQEAVTLILDFKGAFGRLLPTLIPRLLCQLRKRPELKLKVFEVFRDWARLSLFDPALLVTFDLYPAACPEVLRLQAVTRSAQRLKELLDSVHLAMQAWLPQVAYSTNLPCPCGAVQRDHLLDLTKLLREEPFLCPSTNNLVSPNSEIIRSWRELEAGEKSAASSGPAPAAMYYLYASPLKWHGMKLQQLGIAQAGHTGSAGSGETEDVASQGSGERACEEKPAKDEGEDVCGDYGCVSPGCMQSLRLQPGGRWWHSAYRASNERLRLAEAKPKPSQYQSFVKAYKNSAFEEIPPDRDLASLKEEFEDVAVWELVESLGTWRFDAGFLTLSCQHWAWRASHLSAPHTLQPSEDGRSQLDELMDQQKLELCYKVSGETLALQTQGHPGWDLQQRHQRLRSLQSAFQSLGFAKNYTPGWPESGDELPSSSQEAR</sequence>
<comment type="caution">
    <text evidence="5">The sequence shown here is derived from an EMBL/GenBank/DDBJ whole genome shotgun (WGS) entry which is preliminary data.</text>
</comment>
<dbReference type="SUPFAM" id="SSF52540">
    <property type="entry name" value="P-loop containing nucleoside triphosphate hydrolases"/>
    <property type="match status" value="1"/>
</dbReference>
<feature type="domain" description="COR" evidence="4">
    <location>
        <begin position="152"/>
        <end position="291"/>
    </location>
</feature>
<keyword evidence="6" id="KW-1185">Reference proteome</keyword>